<dbReference type="EMBL" id="FMWL01000001">
    <property type="protein sequence ID" value="SCZ76265.1"/>
    <property type="molecule type" value="Genomic_DNA"/>
</dbReference>
<organism evidence="2 3">
    <name type="scientific">Acidaminobacter hydrogenoformans DSM 2784</name>
    <dbReference type="NCBI Taxonomy" id="1120920"/>
    <lineage>
        <taxon>Bacteria</taxon>
        <taxon>Bacillati</taxon>
        <taxon>Bacillota</taxon>
        <taxon>Clostridia</taxon>
        <taxon>Peptostreptococcales</taxon>
        <taxon>Acidaminobacteraceae</taxon>
        <taxon>Acidaminobacter</taxon>
    </lineage>
</organism>
<feature type="domain" description="DUF2148" evidence="1">
    <location>
        <begin position="105"/>
        <end position="173"/>
    </location>
</feature>
<accession>A0A1G5RQ75</accession>
<evidence type="ECO:0000313" key="2">
    <source>
        <dbReference type="EMBL" id="SCZ76265.1"/>
    </source>
</evidence>
<dbReference type="InterPro" id="IPR019224">
    <property type="entry name" value="DUF2148"/>
</dbReference>
<dbReference type="PANTHER" id="PTHR40101:SF1">
    <property type="entry name" value="4FE-4S DOMAIN-CONTAINING PROTEIN"/>
    <property type="match status" value="1"/>
</dbReference>
<evidence type="ECO:0000259" key="1">
    <source>
        <dbReference type="Pfam" id="PF09918"/>
    </source>
</evidence>
<dbReference type="STRING" id="1120920.SAMN03080599_00151"/>
<evidence type="ECO:0000313" key="3">
    <source>
        <dbReference type="Proteomes" id="UP000199208"/>
    </source>
</evidence>
<gene>
    <name evidence="2" type="ORF">SAMN03080599_00151</name>
</gene>
<dbReference type="Proteomes" id="UP000199208">
    <property type="component" value="Unassembled WGS sequence"/>
</dbReference>
<dbReference type="Pfam" id="PF09918">
    <property type="entry name" value="DUF2148"/>
    <property type="match status" value="1"/>
</dbReference>
<dbReference type="RefSeq" id="WP_242870737.1">
    <property type="nucleotide sequence ID" value="NZ_FMWL01000001.1"/>
</dbReference>
<sequence>MKNNNVYHEAVLRTAQDMCVAAKTAPKGRGVDHVEAMVLTGEDLGPLAERMKAIGEASGAAFFGRDAGNILGSEVVVLIGTTLSQRGVPACGMCGYEDCAKSKAAGGICTFDVTDLGIAVGSAVSLAANRRVDNRVMFSIGKAAVELGLFESDVKIAYGMPLSVKGKSPFFDRG</sequence>
<dbReference type="AlphaFoldDB" id="A0A1G5RQ75"/>
<dbReference type="PANTHER" id="PTHR40101">
    <property type="entry name" value="CONSERVED PROTEIN"/>
    <property type="match status" value="1"/>
</dbReference>
<name>A0A1G5RQ75_9FIRM</name>
<reference evidence="2 3" key="1">
    <citation type="submission" date="2016-10" db="EMBL/GenBank/DDBJ databases">
        <authorList>
            <person name="de Groot N.N."/>
        </authorList>
    </citation>
    <scope>NUCLEOTIDE SEQUENCE [LARGE SCALE GENOMIC DNA]</scope>
    <source>
        <strain evidence="2 3">DSM 2784</strain>
    </source>
</reference>
<keyword evidence="3" id="KW-1185">Reference proteome</keyword>
<protein>
    <submittedName>
        <fullName evidence="2">Uncharacterized protein, contains ferredoxin domain</fullName>
    </submittedName>
</protein>
<proteinExistence type="predicted"/>